<comment type="caution">
    <text evidence="2">The sequence shown here is derived from an EMBL/GenBank/DDBJ whole genome shotgun (WGS) entry which is preliminary data.</text>
</comment>
<keyword evidence="3" id="KW-1185">Reference proteome</keyword>
<dbReference type="CDD" id="cd01948">
    <property type="entry name" value="EAL"/>
    <property type="match status" value="1"/>
</dbReference>
<dbReference type="AlphaFoldDB" id="A0A418Y8D9"/>
<dbReference type="EMBL" id="QYUP01000010">
    <property type="protein sequence ID" value="RJG27467.1"/>
    <property type="molecule type" value="Genomic_DNA"/>
</dbReference>
<reference evidence="2 3" key="1">
    <citation type="submission" date="2018-09" db="EMBL/GenBank/DDBJ databases">
        <authorList>
            <person name="Zhu H."/>
        </authorList>
    </citation>
    <scope>NUCLEOTIDE SEQUENCE [LARGE SCALE GENOMIC DNA]</scope>
    <source>
        <strain evidence="2 3">K1S02-61</strain>
    </source>
</reference>
<dbReference type="Proteomes" id="UP000284006">
    <property type="component" value="Unassembled WGS sequence"/>
</dbReference>
<dbReference type="GO" id="GO:0071111">
    <property type="term" value="F:cyclic-guanylate-specific phosphodiesterase activity"/>
    <property type="evidence" value="ECO:0007669"/>
    <property type="project" value="InterPro"/>
</dbReference>
<dbReference type="SMART" id="SM00052">
    <property type="entry name" value="EAL"/>
    <property type="match status" value="1"/>
</dbReference>
<dbReference type="InterPro" id="IPR001633">
    <property type="entry name" value="EAL_dom"/>
</dbReference>
<dbReference type="InterPro" id="IPR035919">
    <property type="entry name" value="EAL_sf"/>
</dbReference>
<dbReference type="PANTHER" id="PTHR33121:SF79">
    <property type="entry name" value="CYCLIC DI-GMP PHOSPHODIESTERASE PDED-RELATED"/>
    <property type="match status" value="1"/>
</dbReference>
<dbReference type="OrthoDB" id="8711786at2"/>
<dbReference type="PANTHER" id="PTHR33121">
    <property type="entry name" value="CYCLIC DI-GMP PHOSPHODIESTERASE PDEF"/>
    <property type="match status" value="1"/>
</dbReference>
<dbReference type="Gene3D" id="3.20.20.450">
    <property type="entry name" value="EAL domain"/>
    <property type="match status" value="1"/>
</dbReference>
<organism evidence="2 3">
    <name type="scientific">Massilia cavernae</name>
    <dbReference type="NCBI Taxonomy" id="2320864"/>
    <lineage>
        <taxon>Bacteria</taxon>
        <taxon>Pseudomonadati</taxon>
        <taxon>Pseudomonadota</taxon>
        <taxon>Betaproteobacteria</taxon>
        <taxon>Burkholderiales</taxon>
        <taxon>Oxalobacteraceae</taxon>
        <taxon>Telluria group</taxon>
        <taxon>Massilia</taxon>
    </lineage>
</organism>
<feature type="domain" description="EAL" evidence="1">
    <location>
        <begin position="1"/>
        <end position="106"/>
    </location>
</feature>
<dbReference type="Pfam" id="PF00563">
    <property type="entry name" value="EAL"/>
    <property type="match status" value="1"/>
</dbReference>
<dbReference type="InterPro" id="IPR050706">
    <property type="entry name" value="Cyclic-di-GMP_PDE-like"/>
</dbReference>
<proteinExistence type="predicted"/>
<evidence type="ECO:0000313" key="2">
    <source>
        <dbReference type="EMBL" id="RJG27467.1"/>
    </source>
</evidence>
<dbReference type="RefSeq" id="WP_119809056.1">
    <property type="nucleotide sequence ID" value="NZ_QYUP01000010.1"/>
</dbReference>
<accession>A0A418Y8D9</accession>
<evidence type="ECO:0000313" key="3">
    <source>
        <dbReference type="Proteomes" id="UP000284006"/>
    </source>
</evidence>
<name>A0A418Y8D9_9BURK</name>
<gene>
    <name evidence="2" type="ORF">D3872_01040</name>
</gene>
<sequence>MDPARLELEISEEVLMRDVDSSKHILTRLKALGVRLAVDDFGTGYSSLSCLTRFPLDALKIDRSFISAIGARGDAGDIASVAIAMGGILRYRIVAQGVEAQCQWTS</sequence>
<dbReference type="SUPFAM" id="SSF141868">
    <property type="entry name" value="EAL domain-like"/>
    <property type="match status" value="1"/>
</dbReference>
<protein>
    <submittedName>
        <fullName evidence="2">EAL domain-containing protein</fullName>
    </submittedName>
</protein>
<dbReference type="PROSITE" id="PS50883">
    <property type="entry name" value="EAL"/>
    <property type="match status" value="1"/>
</dbReference>
<evidence type="ECO:0000259" key="1">
    <source>
        <dbReference type="PROSITE" id="PS50883"/>
    </source>
</evidence>